<dbReference type="FunFam" id="3.90.550.10:FF:000065">
    <property type="entry name" value="UDP-glucose:glycoprotein glucosyltransferase, putative"/>
    <property type="match status" value="1"/>
</dbReference>
<comment type="similarity">
    <text evidence="4">Belongs to the glycosyltransferase 8 family.</text>
</comment>
<dbReference type="InterPro" id="IPR040693">
    <property type="entry name" value="UGGT_TRXL_1"/>
</dbReference>
<feature type="domain" description="UGGT thioredoxin-like" evidence="13">
    <location>
        <begin position="410"/>
        <end position="660"/>
    </location>
</feature>
<dbReference type="InterPro" id="IPR029044">
    <property type="entry name" value="Nucleotide-diphossugar_trans"/>
</dbReference>
<dbReference type="UniPathway" id="UPA00378"/>
<organism evidence="16 17">
    <name type="scientific">Aspergillus clavatus (strain ATCC 1007 / CBS 513.65 / DSM 816 / NCTC 3887 / NRRL 1 / QM 1276 / 107)</name>
    <dbReference type="NCBI Taxonomy" id="344612"/>
    <lineage>
        <taxon>Eukaryota</taxon>
        <taxon>Fungi</taxon>
        <taxon>Dikarya</taxon>
        <taxon>Ascomycota</taxon>
        <taxon>Pezizomycotina</taxon>
        <taxon>Eurotiomycetes</taxon>
        <taxon>Eurotiomycetidae</taxon>
        <taxon>Eurotiales</taxon>
        <taxon>Aspergillaceae</taxon>
        <taxon>Aspergillus</taxon>
        <taxon>Aspergillus subgen. Fumigati</taxon>
    </lineage>
</organism>
<dbReference type="STRING" id="344612.A1CF99"/>
<comment type="pathway">
    <text evidence="3">Protein modification; protein glycosylation.</text>
</comment>
<dbReference type="InterPro" id="IPR040497">
    <property type="entry name" value="Glyco_transf_24"/>
</dbReference>
<dbReference type="SUPFAM" id="SSF53448">
    <property type="entry name" value="Nucleotide-diphospho-sugar transferases"/>
    <property type="match status" value="1"/>
</dbReference>
<accession>A1CF99</accession>
<evidence type="ECO:0000256" key="1">
    <source>
        <dbReference type="ARBA" id="ARBA00001913"/>
    </source>
</evidence>
<dbReference type="PANTHER" id="PTHR11226">
    <property type="entry name" value="UDP-GLUCOSE GLYCOPROTEIN:GLUCOSYLTRANSFERASE"/>
    <property type="match status" value="1"/>
</dbReference>
<feature type="compositionally biased region" description="Polar residues" evidence="9">
    <location>
        <begin position="257"/>
        <end position="267"/>
    </location>
</feature>
<sequence>MAIRSNIVASWRQCFVVVAALSCLARASPSVNVALQASFDSAPYLLELLETTAEENSTAYFPLLDRIAEGTFDDTTTEKELYDRFLQVVHDDGHLSTPELLSSFKLSLAIRSAAPRISAHYQFYNASVQHSLMAAQDAACPVWVHSEGKQYCSSSMERAQQDMSDEADSRELPFDRVLGDTSLPPAILYADIASPMFKDFHHTLTGLVKEGQVSYRVRYRPPQHWSSRPLFVSGYGVELALKRTDYIVIDDRDAEQRSQNTIASTEPSDGEDSPDDLRPLSSSEVSRLGINTASYVMDSDTPLDTLVKISQDFPKYSGKIAAYNTSTTLLQHIRASRLDLLPSGANVMWINGIQIDPRQIDAFSLLDHLRRERRSIDKFRSTGLSAQEAVDLLCHESLAETLAQDAPSRYNYQDEIEGGGVIIWMNDLEKDAKYQSWPSEVSAYLQPIYPGQLPAVRRDAHNIVVPVDLTNPEDMELIVKTIQVFVKKKIPVRFGLVPLASSPESIAQLKVAHYLQETYGLASLIQYLEEASDIQLSAAKNKIGSPDKACLQHATKDHDVRPNKQVLTLEEILKSDDFETLASRAAKYQSRLGIRGGGSHLLVNGVFIVRDEKWPQEMSMRVGRDLQTIQQGVMDGTIDDEMWLPQLFLSQAFDRRNPLIVPEDAKDIRIVDIAKLSESGKGLSEALVIASKAGNAIDSKHLIVVGDFDSAKGLQLLVTALEYQEKNGEVEVVLIHNPIPELETESGSALLYRSLKVNGRTDAAQVLADLKAADAPMSSENEAQEMAQFWEAQQLLAGELGFSPGANGIVINGRAVGPLLDDSTLSVEDLGQLLAYEQRTRVGPVADAAKDLGFESRLSSPLALAKLTSLTALSTVSDVPEGIFETTSNVRTDLFKKWNDSRSVITVSNSDDPAITIVVSIDPTSETAQRWLPILKVLSELASVRVRLSLNPRDEIQELPIKRFYRYVLDSEPSFSDDGSLARPTATFSGVPMEALLTLGMDVPSPWLVAPKESIYDLDNIKLSTLKPGSNVDAIYALEHILIEGHSRDLTTKTAPQGVQLVLGTDDNPHFADTIIMANLGYFQFKAQPGLWKINLKPGRSQTIFNLDSVGGQGYSPQPGDENNEVSLLSFQGKTLFPSLSRKKGQEMEDVLETGAKPGSAMDYVSKGFNFAQGVLSSVGVGSKHGSEKQADINIFSVASGHLYERMLNIMMVSVMRNTKHSVKFWFIEQFLSPSFKSFLPHLAEQYGFSYEMVTYKWPHWLRAQREKQREIWGYKILFLDVLFPLSLDKVIFVDADQIVRTDLYDLVSLDLEGAPYGFTPMCDSREEMEGFRFWKQGYWKNFLRGLPYHISALYVVDLNRFRALAAGDRLRGQYQMLSADPNSLSNLDQDLPNHMQHHIPIKSLPQEWLWCETWCSDESLGVARTIDLCNNPQTKEPKLDRARRQVPEWTEYDDEIATLAKKLAEEQQQREEEKRSDDREEQESDWIKDEL</sequence>
<comment type="subcellular location">
    <subcellularLocation>
        <location evidence="2">Endoplasmic reticulum lumen</location>
    </subcellularLocation>
</comment>
<dbReference type="CDD" id="cd06432">
    <property type="entry name" value="GT8_HUGT1_C_like"/>
    <property type="match status" value="1"/>
</dbReference>
<evidence type="ECO:0000259" key="12">
    <source>
        <dbReference type="Pfam" id="PF18401"/>
    </source>
</evidence>
<dbReference type="Pfam" id="PF18403">
    <property type="entry name" value="Thioredoxin_15"/>
    <property type="match status" value="1"/>
</dbReference>
<dbReference type="OMA" id="RQTKTRF"/>
<protein>
    <submittedName>
        <fullName evidence="16">UDP-glucose:glycoprotein glucosyltransferase, putative</fullName>
    </submittedName>
</protein>
<dbReference type="EMBL" id="DS027052">
    <property type="protein sequence ID" value="EAW11548.1"/>
    <property type="molecule type" value="Genomic_DNA"/>
</dbReference>
<evidence type="ECO:0000259" key="14">
    <source>
        <dbReference type="Pfam" id="PF18403"/>
    </source>
</evidence>
<dbReference type="VEuPathDB" id="FungiDB:ACLA_092460"/>
<dbReference type="Pfam" id="PF18401">
    <property type="entry name" value="Thioredoxin_13"/>
    <property type="match status" value="1"/>
</dbReference>
<keyword evidence="7" id="KW-0256">Endoplasmic reticulum</keyword>
<dbReference type="Gene3D" id="3.90.550.10">
    <property type="entry name" value="Spore Coat Polysaccharide Biosynthesis Protein SpsA, Chain A"/>
    <property type="match status" value="1"/>
</dbReference>
<proteinExistence type="inferred from homology"/>
<dbReference type="InterPro" id="IPR040694">
    <property type="entry name" value="UGGT_TRXL_2"/>
</dbReference>
<dbReference type="PROSITE" id="PS51257">
    <property type="entry name" value="PROKAR_LIPOPROTEIN"/>
    <property type="match status" value="1"/>
</dbReference>
<evidence type="ECO:0000259" key="13">
    <source>
        <dbReference type="Pfam" id="PF18402"/>
    </source>
</evidence>
<keyword evidence="8" id="KW-0325">Glycoprotein</keyword>
<evidence type="ECO:0000313" key="16">
    <source>
        <dbReference type="EMBL" id="EAW11548.1"/>
    </source>
</evidence>
<dbReference type="GO" id="GO:0005788">
    <property type="term" value="C:endoplasmic reticulum lumen"/>
    <property type="evidence" value="ECO:0007669"/>
    <property type="project" value="UniProtKB-SubCell"/>
</dbReference>
<evidence type="ECO:0000259" key="11">
    <source>
        <dbReference type="Pfam" id="PF18400"/>
    </source>
</evidence>
<feature type="region of interest" description="Disordered" evidence="9">
    <location>
        <begin position="255"/>
        <end position="283"/>
    </location>
</feature>
<dbReference type="KEGG" id="act:ACLA_092460"/>
<dbReference type="InterPro" id="IPR040525">
    <property type="entry name" value="UGGT_TRXL_4"/>
</dbReference>
<dbReference type="Pfam" id="PF18402">
    <property type="entry name" value="Thioredoxin_14"/>
    <property type="match status" value="1"/>
</dbReference>
<dbReference type="Pfam" id="PF06427">
    <property type="entry name" value="UDP-g_GGTase"/>
    <property type="match status" value="1"/>
</dbReference>
<feature type="domain" description="UGGT thioredoxin-like" evidence="12">
    <location>
        <begin position="274"/>
        <end position="403"/>
    </location>
</feature>
<name>A1CF99_ASPCL</name>
<dbReference type="InterPro" id="IPR009448">
    <property type="entry name" value="UDP-g_GGtrans"/>
</dbReference>
<feature type="domain" description="UDP-glucose:glycoprotein glucosyltransferase thioredoxin-like" evidence="14">
    <location>
        <begin position="673"/>
        <end position="872"/>
    </location>
</feature>
<dbReference type="InterPro" id="IPR040692">
    <property type="entry name" value="UGGT_TRXL_3"/>
</dbReference>
<dbReference type="GO" id="GO:0003980">
    <property type="term" value="F:UDP-glucose:glycoprotein glucosyltransferase activity"/>
    <property type="evidence" value="ECO:0007669"/>
    <property type="project" value="InterPro"/>
</dbReference>
<keyword evidence="6 10" id="KW-0732">Signal</keyword>
<keyword evidence="5" id="KW-0808">Transferase</keyword>
<feature type="signal peptide" evidence="10">
    <location>
        <begin position="1"/>
        <end position="27"/>
    </location>
</feature>
<comment type="cofactor">
    <cofactor evidence="1">
        <name>Ca(2+)</name>
        <dbReference type="ChEBI" id="CHEBI:29108"/>
    </cofactor>
</comment>
<evidence type="ECO:0000256" key="7">
    <source>
        <dbReference type="ARBA" id="ARBA00022824"/>
    </source>
</evidence>
<feature type="chain" id="PRO_5002633385" evidence="10">
    <location>
        <begin position="28"/>
        <end position="1492"/>
    </location>
</feature>
<dbReference type="GO" id="GO:0051082">
    <property type="term" value="F:unfolded protein binding"/>
    <property type="evidence" value="ECO:0007669"/>
    <property type="project" value="TreeGrafter"/>
</dbReference>
<evidence type="ECO:0000256" key="4">
    <source>
        <dbReference type="ARBA" id="ARBA00006351"/>
    </source>
</evidence>
<feature type="region of interest" description="Disordered" evidence="9">
    <location>
        <begin position="1463"/>
        <end position="1492"/>
    </location>
</feature>
<keyword evidence="17" id="KW-1185">Reference proteome</keyword>
<dbReference type="Pfam" id="PF18404">
    <property type="entry name" value="Glyco_transf_24"/>
    <property type="match status" value="1"/>
</dbReference>
<evidence type="ECO:0000313" key="17">
    <source>
        <dbReference type="Proteomes" id="UP000006701"/>
    </source>
</evidence>
<dbReference type="Pfam" id="PF18400">
    <property type="entry name" value="Thioredoxin_12"/>
    <property type="match status" value="1"/>
</dbReference>
<dbReference type="Proteomes" id="UP000006701">
    <property type="component" value="Unassembled WGS sequence"/>
</dbReference>
<evidence type="ECO:0000256" key="5">
    <source>
        <dbReference type="ARBA" id="ARBA00022679"/>
    </source>
</evidence>
<dbReference type="GeneID" id="4705227"/>
<evidence type="ECO:0000256" key="10">
    <source>
        <dbReference type="SAM" id="SignalP"/>
    </source>
</evidence>
<evidence type="ECO:0000256" key="2">
    <source>
        <dbReference type="ARBA" id="ARBA00004319"/>
    </source>
</evidence>
<evidence type="ECO:0000259" key="15">
    <source>
        <dbReference type="Pfam" id="PF18404"/>
    </source>
</evidence>
<dbReference type="PANTHER" id="PTHR11226:SF0">
    <property type="entry name" value="UDP-GLUCOSE:GLYCOPROTEIN GLUCOSYLTRANSFERASE"/>
    <property type="match status" value="1"/>
</dbReference>
<gene>
    <name evidence="16" type="ORF">ACLA_092460</name>
</gene>
<dbReference type="OrthoDB" id="27683at2759"/>
<evidence type="ECO:0000256" key="3">
    <source>
        <dbReference type="ARBA" id="ARBA00004922"/>
    </source>
</evidence>
<dbReference type="GO" id="GO:0018279">
    <property type="term" value="P:protein N-linked glycosylation via asparagine"/>
    <property type="evidence" value="ECO:0007669"/>
    <property type="project" value="TreeGrafter"/>
</dbReference>
<evidence type="ECO:0000256" key="6">
    <source>
        <dbReference type="ARBA" id="ARBA00022729"/>
    </source>
</evidence>
<dbReference type="GO" id="GO:0036503">
    <property type="term" value="P:ERAD pathway"/>
    <property type="evidence" value="ECO:0007669"/>
    <property type="project" value="TreeGrafter"/>
</dbReference>
<reference evidence="16 17" key="1">
    <citation type="journal article" date="2008" name="PLoS Genet.">
        <title>Genomic islands in the pathogenic filamentous fungus Aspergillus fumigatus.</title>
        <authorList>
            <person name="Fedorova N.D."/>
            <person name="Khaldi N."/>
            <person name="Joardar V.S."/>
            <person name="Maiti R."/>
            <person name="Amedeo P."/>
            <person name="Anderson M.J."/>
            <person name="Crabtree J."/>
            <person name="Silva J.C."/>
            <person name="Badger J.H."/>
            <person name="Albarraq A."/>
            <person name="Angiuoli S."/>
            <person name="Bussey H."/>
            <person name="Bowyer P."/>
            <person name="Cotty P.J."/>
            <person name="Dyer P.S."/>
            <person name="Egan A."/>
            <person name="Galens K."/>
            <person name="Fraser-Liggett C.M."/>
            <person name="Haas B.J."/>
            <person name="Inman J.M."/>
            <person name="Kent R."/>
            <person name="Lemieux S."/>
            <person name="Malavazi I."/>
            <person name="Orvis J."/>
            <person name="Roemer T."/>
            <person name="Ronning C.M."/>
            <person name="Sundaram J.P."/>
            <person name="Sutton G."/>
            <person name="Turner G."/>
            <person name="Venter J.C."/>
            <person name="White O.R."/>
            <person name="Whitty B.R."/>
            <person name="Youngman P."/>
            <person name="Wolfe K.H."/>
            <person name="Goldman G.H."/>
            <person name="Wortman J.R."/>
            <person name="Jiang B."/>
            <person name="Denning D.W."/>
            <person name="Nierman W.C."/>
        </authorList>
    </citation>
    <scope>NUCLEOTIDE SEQUENCE [LARGE SCALE GENOMIC DNA]</scope>
    <source>
        <strain evidence="17">ATCC 1007 / CBS 513.65 / DSM 816 / NCTC 3887 / NRRL 1</strain>
    </source>
</reference>
<feature type="domain" description="UGGT thioredoxin-like" evidence="11">
    <location>
        <begin position="42"/>
        <end position="226"/>
    </location>
</feature>
<dbReference type="HOGENOM" id="CLU_002668_1_0_1"/>
<evidence type="ECO:0000256" key="9">
    <source>
        <dbReference type="SAM" id="MobiDB-lite"/>
    </source>
</evidence>
<dbReference type="RefSeq" id="XP_001272974.1">
    <property type="nucleotide sequence ID" value="XM_001272973.1"/>
</dbReference>
<evidence type="ECO:0000256" key="8">
    <source>
        <dbReference type="ARBA" id="ARBA00023180"/>
    </source>
</evidence>
<feature type="compositionally biased region" description="Basic and acidic residues" evidence="9">
    <location>
        <begin position="1463"/>
        <end position="1479"/>
    </location>
</feature>
<feature type="domain" description="Glucosyltransferase 24 catalytic" evidence="15">
    <location>
        <begin position="1193"/>
        <end position="1459"/>
    </location>
</feature>
<dbReference type="eggNOG" id="KOG1879">
    <property type="taxonomic scope" value="Eukaryota"/>
</dbReference>